<organism evidence="1 2">
    <name type="scientific">Panagrolaimus sp. JU765</name>
    <dbReference type="NCBI Taxonomy" id="591449"/>
    <lineage>
        <taxon>Eukaryota</taxon>
        <taxon>Metazoa</taxon>
        <taxon>Ecdysozoa</taxon>
        <taxon>Nematoda</taxon>
        <taxon>Chromadorea</taxon>
        <taxon>Rhabditida</taxon>
        <taxon>Tylenchina</taxon>
        <taxon>Panagrolaimomorpha</taxon>
        <taxon>Panagrolaimoidea</taxon>
        <taxon>Panagrolaimidae</taxon>
        <taxon>Panagrolaimus</taxon>
    </lineage>
</organism>
<protein>
    <submittedName>
        <fullName evidence="2">Uncharacterized protein</fullName>
    </submittedName>
</protein>
<accession>A0AC34RP26</accession>
<dbReference type="Proteomes" id="UP000887576">
    <property type="component" value="Unplaced"/>
</dbReference>
<proteinExistence type="predicted"/>
<dbReference type="WBParaSite" id="JU765_v2.g8812.t1">
    <property type="protein sequence ID" value="JU765_v2.g8812.t1"/>
    <property type="gene ID" value="JU765_v2.g8812"/>
</dbReference>
<name>A0AC34RP26_9BILA</name>
<sequence>MLKLKLLTFVLGCFLINNAGVLAMPKTMKMVMGDTGTSGSRYAVLSAYFATGSKNVRWETVPMNVMDQNGKAVPQTSSGKNGNYGCLDIAGKQQENGAEYLRPSGKFKYKCNNGIEEVVGKQKKLARKQFFL</sequence>
<reference evidence="2" key="1">
    <citation type="submission" date="2022-11" db="UniProtKB">
        <authorList>
            <consortium name="WormBaseParasite"/>
        </authorList>
    </citation>
    <scope>IDENTIFICATION</scope>
</reference>
<evidence type="ECO:0000313" key="1">
    <source>
        <dbReference type="Proteomes" id="UP000887576"/>
    </source>
</evidence>
<evidence type="ECO:0000313" key="2">
    <source>
        <dbReference type="WBParaSite" id="JU765_v2.g8812.t1"/>
    </source>
</evidence>